<comment type="caution">
    <text evidence="7">The sequence shown here is derived from an EMBL/GenBank/DDBJ whole genome shotgun (WGS) entry which is preliminary data.</text>
</comment>
<sequence>MIFKSSFPDIEIPKIGVYQFITSNPYKINDDKAIFIDGTTDKKLTFGQLKSNSKKLAAGLKNKVGFKRGDVLAMFSPNHIDYPVVIFGTIAAGGKISPVNPAYTVKELTYQLKDCGASVIITHPKLLNIAIEAAAAANINESKIFLLEEEEINEFQPFSSLFSNKEFDPVEFTLEEAESATAYLCYSSGTTGLNKGVETTHFNMVSNLSQLDIFEADKISYENVFMGVLPFYHIYGLTYLVHYVILKGATCVILPKFELGTFCRIIQDYKVNIAPIVPPIVLLLIKDPISRQYDLSSLQLVISAAAPLSKELSNEFVETYKAYGTSIKQGYGLTETSPITHLSRTDNIVDGSIGILIPNMECKVISEDNKELGYNEPGEIYLRGPNVMKGYLNNKEATDACIDSDGWFRTGDVGYVDSQGNFFIIDRVKELIKYKGFQVAPAELEAILLTHPSIADAAVIGIYSDEQVTELPLAYVVLQQNEIQSEQMKEEIQNFVSQRVAQFKRLRGGVHFIDKIPKSPSGKILRRFLRERARNENVLSN</sequence>
<dbReference type="GO" id="GO:0005524">
    <property type="term" value="F:ATP binding"/>
    <property type="evidence" value="ECO:0007669"/>
    <property type="project" value="UniProtKB-KW"/>
</dbReference>
<dbReference type="PANTHER" id="PTHR24096:SF149">
    <property type="entry name" value="AMP-BINDING DOMAIN-CONTAINING PROTEIN-RELATED"/>
    <property type="match status" value="1"/>
</dbReference>
<dbReference type="FunFam" id="3.40.50.12780:FF:000003">
    <property type="entry name" value="Long-chain-fatty-acid--CoA ligase FadD"/>
    <property type="match status" value="1"/>
</dbReference>
<dbReference type="InterPro" id="IPR025110">
    <property type="entry name" value="AMP-bd_C"/>
</dbReference>
<dbReference type="PANTHER" id="PTHR24096">
    <property type="entry name" value="LONG-CHAIN-FATTY-ACID--COA LIGASE"/>
    <property type="match status" value="1"/>
</dbReference>
<evidence type="ECO:0000256" key="4">
    <source>
        <dbReference type="ARBA" id="ARBA00022840"/>
    </source>
</evidence>
<keyword evidence="8" id="KW-1185">Reference proteome</keyword>
<evidence type="ECO:0000259" key="5">
    <source>
        <dbReference type="Pfam" id="PF00501"/>
    </source>
</evidence>
<proteinExistence type="inferred from homology"/>
<dbReference type="InterPro" id="IPR045851">
    <property type="entry name" value="AMP-bd_C_sf"/>
</dbReference>
<feature type="domain" description="AMP-dependent synthetase/ligase" evidence="5">
    <location>
        <begin position="31"/>
        <end position="392"/>
    </location>
</feature>
<dbReference type="STRING" id="658196.A0A397T1S8"/>
<evidence type="ECO:0000256" key="1">
    <source>
        <dbReference type="ARBA" id="ARBA00006432"/>
    </source>
</evidence>
<protein>
    <recommendedName>
        <fullName evidence="9">Acetyl-CoA synthetase-like protein</fullName>
    </recommendedName>
</protein>
<keyword evidence="3" id="KW-0547">Nucleotide-binding</keyword>
<evidence type="ECO:0000259" key="6">
    <source>
        <dbReference type="Pfam" id="PF13193"/>
    </source>
</evidence>
<dbReference type="CDD" id="cd05911">
    <property type="entry name" value="Firefly_Luc_like"/>
    <property type="match status" value="1"/>
</dbReference>
<dbReference type="Gene3D" id="3.40.50.980">
    <property type="match status" value="2"/>
</dbReference>
<evidence type="ECO:0000256" key="2">
    <source>
        <dbReference type="ARBA" id="ARBA00022598"/>
    </source>
</evidence>
<dbReference type="Pfam" id="PF13193">
    <property type="entry name" value="AMP-binding_C"/>
    <property type="match status" value="1"/>
</dbReference>
<feature type="domain" description="AMP-binding enzyme C-terminal" evidence="6">
    <location>
        <begin position="443"/>
        <end position="523"/>
    </location>
</feature>
<dbReference type="FunFam" id="3.30.300.30:FF:000007">
    <property type="entry name" value="4-coumarate--CoA ligase 2"/>
    <property type="match status" value="1"/>
</dbReference>
<dbReference type="EMBL" id="QKYT01000236">
    <property type="protein sequence ID" value="RIA89004.1"/>
    <property type="molecule type" value="Genomic_DNA"/>
</dbReference>
<gene>
    <name evidence="7" type="ORF">C1645_799648</name>
</gene>
<evidence type="ECO:0000256" key="3">
    <source>
        <dbReference type="ARBA" id="ARBA00022741"/>
    </source>
</evidence>
<keyword evidence="2" id="KW-0436">Ligase</keyword>
<dbReference type="OrthoDB" id="1898221at2759"/>
<dbReference type="AlphaFoldDB" id="A0A397T1S8"/>
<evidence type="ECO:0008006" key="9">
    <source>
        <dbReference type="Google" id="ProtNLM"/>
    </source>
</evidence>
<keyword evidence="4" id="KW-0067">ATP-binding</keyword>
<dbReference type="Proteomes" id="UP000265703">
    <property type="component" value="Unassembled WGS sequence"/>
</dbReference>
<evidence type="ECO:0000313" key="7">
    <source>
        <dbReference type="EMBL" id="RIA89004.1"/>
    </source>
</evidence>
<dbReference type="InterPro" id="IPR000873">
    <property type="entry name" value="AMP-dep_synth/lig_dom"/>
</dbReference>
<name>A0A397T1S8_9GLOM</name>
<dbReference type="Gene3D" id="3.30.300.30">
    <property type="match status" value="1"/>
</dbReference>
<reference evidence="7 8" key="1">
    <citation type="submission" date="2018-06" db="EMBL/GenBank/DDBJ databases">
        <title>Comparative genomics reveals the genomic features of Rhizophagus irregularis, R. cerebriforme, R. diaphanum and Gigaspora rosea, and their symbiotic lifestyle signature.</title>
        <authorList>
            <person name="Morin E."/>
            <person name="San Clemente H."/>
            <person name="Chen E.C.H."/>
            <person name="De La Providencia I."/>
            <person name="Hainaut M."/>
            <person name="Kuo A."/>
            <person name="Kohler A."/>
            <person name="Murat C."/>
            <person name="Tang N."/>
            <person name="Roy S."/>
            <person name="Loubradou J."/>
            <person name="Henrissat B."/>
            <person name="Grigoriev I.V."/>
            <person name="Corradi N."/>
            <person name="Roux C."/>
            <person name="Martin F.M."/>
        </authorList>
    </citation>
    <scope>NUCLEOTIDE SEQUENCE [LARGE SCALE GENOMIC DNA]</scope>
    <source>
        <strain evidence="7 8">DAOM 227022</strain>
    </source>
</reference>
<evidence type="ECO:0000313" key="8">
    <source>
        <dbReference type="Proteomes" id="UP000265703"/>
    </source>
</evidence>
<dbReference type="Pfam" id="PF00501">
    <property type="entry name" value="AMP-binding"/>
    <property type="match status" value="1"/>
</dbReference>
<dbReference type="Gene3D" id="2.30.38.10">
    <property type="entry name" value="Luciferase, Domain 3"/>
    <property type="match status" value="1"/>
</dbReference>
<comment type="similarity">
    <text evidence="1">Belongs to the ATP-dependent AMP-binding enzyme family.</text>
</comment>
<accession>A0A397T1S8</accession>
<dbReference type="GO" id="GO:0016405">
    <property type="term" value="F:CoA-ligase activity"/>
    <property type="evidence" value="ECO:0007669"/>
    <property type="project" value="TreeGrafter"/>
</dbReference>
<organism evidence="7 8">
    <name type="scientific">Glomus cerebriforme</name>
    <dbReference type="NCBI Taxonomy" id="658196"/>
    <lineage>
        <taxon>Eukaryota</taxon>
        <taxon>Fungi</taxon>
        <taxon>Fungi incertae sedis</taxon>
        <taxon>Mucoromycota</taxon>
        <taxon>Glomeromycotina</taxon>
        <taxon>Glomeromycetes</taxon>
        <taxon>Glomerales</taxon>
        <taxon>Glomeraceae</taxon>
        <taxon>Glomus</taxon>
    </lineage>
</organism>
<dbReference type="SUPFAM" id="SSF56801">
    <property type="entry name" value="Acetyl-CoA synthetase-like"/>
    <property type="match status" value="1"/>
</dbReference>